<feature type="compositionally biased region" description="Polar residues" evidence="1">
    <location>
        <begin position="191"/>
        <end position="202"/>
    </location>
</feature>
<evidence type="ECO:0008006" key="4">
    <source>
        <dbReference type="Google" id="ProtNLM"/>
    </source>
</evidence>
<dbReference type="AlphaFoldDB" id="A0A8K0JZT0"/>
<feature type="compositionally biased region" description="Polar residues" evidence="1">
    <location>
        <begin position="140"/>
        <end position="158"/>
    </location>
</feature>
<dbReference type="PANTHER" id="PTHR21520:SF2">
    <property type="entry name" value="GLUTAMATE-RICH PROTEIN 2"/>
    <property type="match status" value="1"/>
</dbReference>
<evidence type="ECO:0000313" key="2">
    <source>
        <dbReference type="EMBL" id="KAG8223303.1"/>
    </source>
</evidence>
<feature type="region of interest" description="Disordered" evidence="1">
    <location>
        <begin position="83"/>
        <end position="202"/>
    </location>
</feature>
<gene>
    <name evidence="2" type="ORF">J437_LFUL001177</name>
</gene>
<evidence type="ECO:0000313" key="3">
    <source>
        <dbReference type="Proteomes" id="UP000792457"/>
    </source>
</evidence>
<name>A0A8K0JZT0_LADFU</name>
<feature type="compositionally biased region" description="Acidic residues" evidence="1">
    <location>
        <begin position="18"/>
        <end position="27"/>
    </location>
</feature>
<organism evidence="2 3">
    <name type="scientific">Ladona fulva</name>
    <name type="common">Scarce chaser dragonfly</name>
    <name type="synonym">Libellula fulva</name>
    <dbReference type="NCBI Taxonomy" id="123851"/>
    <lineage>
        <taxon>Eukaryota</taxon>
        <taxon>Metazoa</taxon>
        <taxon>Ecdysozoa</taxon>
        <taxon>Arthropoda</taxon>
        <taxon>Hexapoda</taxon>
        <taxon>Insecta</taxon>
        <taxon>Pterygota</taxon>
        <taxon>Palaeoptera</taxon>
        <taxon>Odonata</taxon>
        <taxon>Epiprocta</taxon>
        <taxon>Anisoptera</taxon>
        <taxon>Libelluloidea</taxon>
        <taxon>Libellulidae</taxon>
        <taxon>Ladona</taxon>
    </lineage>
</organism>
<feature type="region of interest" description="Disordered" evidence="1">
    <location>
        <begin position="1"/>
        <end position="27"/>
    </location>
</feature>
<proteinExistence type="predicted"/>
<comment type="caution">
    <text evidence="2">The sequence shown here is derived from an EMBL/GenBank/DDBJ whole genome shotgun (WGS) entry which is preliminary data.</text>
</comment>
<dbReference type="EMBL" id="KZ308157">
    <property type="protein sequence ID" value="KAG8223303.1"/>
    <property type="molecule type" value="Genomic_DNA"/>
</dbReference>
<dbReference type="Proteomes" id="UP000792457">
    <property type="component" value="Unassembled WGS sequence"/>
</dbReference>
<reference evidence="2" key="1">
    <citation type="submission" date="2013-04" db="EMBL/GenBank/DDBJ databases">
        <authorList>
            <person name="Qu J."/>
            <person name="Murali S.C."/>
            <person name="Bandaranaike D."/>
            <person name="Bellair M."/>
            <person name="Blankenburg K."/>
            <person name="Chao H."/>
            <person name="Dinh H."/>
            <person name="Doddapaneni H."/>
            <person name="Downs B."/>
            <person name="Dugan-Rocha S."/>
            <person name="Elkadiri S."/>
            <person name="Gnanaolivu R.D."/>
            <person name="Hernandez B."/>
            <person name="Javaid M."/>
            <person name="Jayaseelan J.C."/>
            <person name="Lee S."/>
            <person name="Li M."/>
            <person name="Ming W."/>
            <person name="Munidasa M."/>
            <person name="Muniz J."/>
            <person name="Nguyen L."/>
            <person name="Ongeri F."/>
            <person name="Osuji N."/>
            <person name="Pu L.-L."/>
            <person name="Puazo M."/>
            <person name="Qu C."/>
            <person name="Quiroz J."/>
            <person name="Raj R."/>
            <person name="Weissenberger G."/>
            <person name="Xin Y."/>
            <person name="Zou X."/>
            <person name="Han Y."/>
            <person name="Richards S."/>
            <person name="Worley K."/>
            <person name="Muzny D."/>
            <person name="Gibbs R."/>
        </authorList>
    </citation>
    <scope>NUCLEOTIDE SEQUENCE</scope>
    <source>
        <strain evidence="2">Sampled in the wild</strain>
    </source>
</reference>
<evidence type="ECO:0000256" key="1">
    <source>
        <dbReference type="SAM" id="MobiDB-lite"/>
    </source>
</evidence>
<dbReference type="OrthoDB" id="9950633at2759"/>
<dbReference type="InterPro" id="IPR011990">
    <property type="entry name" value="TPR-like_helical_dom_sf"/>
</dbReference>
<dbReference type="SUPFAM" id="SSF48452">
    <property type="entry name" value="TPR-like"/>
    <property type="match status" value="1"/>
</dbReference>
<protein>
    <recommendedName>
        <fullName evidence="4">Glutamate-rich protein 2</fullName>
    </recommendedName>
</protein>
<dbReference type="Gene3D" id="1.25.40.10">
    <property type="entry name" value="Tetratricopeptide repeat domain"/>
    <property type="match status" value="1"/>
</dbReference>
<reference evidence="2" key="2">
    <citation type="submission" date="2017-10" db="EMBL/GenBank/DDBJ databases">
        <title>Ladona fulva Genome sequencing and assembly.</title>
        <authorList>
            <person name="Murali S."/>
            <person name="Richards S."/>
            <person name="Bandaranaike D."/>
            <person name="Bellair M."/>
            <person name="Blankenburg K."/>
            <person name="Chao H."/>
            <person name="Dinh H."/>
            <person name="Doddapaneni H."/>
            <person name="Dugan-Rocha S."/>
            <person name="Elkadiri S."/>
            <person name="Gnanaolivu R."/>
            <person name="Hernandez B."/>
            <person name="Skinner E."/>
            <person name="Javaid M."/>
            <person name="Lee S."/>
            <person name="Li M."/>
            <person name="Ming W."/>
            <person name="Munidasa M."/>
            <person name="Muniz J."/>
            <person name="Nguyen L."/>
            <person name="Hughes D."/>
            <person name="Osuji N."/>
            <person name="Pu L.-L."/>
            <person name="Puazo M."/>
            <person name="Qu C."/>
            <person name="Quiroz J."/>
            <person name="Raj R."/>
            <person name="Weissenberger G."/>
            <person name="Xin Y."/>
            <person name="Zou X."/>
            <person name="Han Y."/>
            <person name="Worley K."/>
            <person name="Muzny D."/>
            <person name="Gibbs R."/>
        </authorList>
    </citation>
    <scope>NUCLEOTIDE SEQUENCE</scope>
    <source>
        <strain evidence="2">Sampled in the wild</strain>
    </source>
</reference>
<dbReference type="InterPro" id="IPR026703">
    <property type="entry name" value="ERICH2"/>
</dbReference>
<feature type="compositionally biased region" description="Low complexity" evidence="1">
    <location>
        <begin position="1"/>
        <end position="14"/>
    </location>
</feature>
<accession>A0A8K0JZT0</accession>
<feature type="compositionally biased region" description="Low complexity" evidence="1">
    <location>
        <begin position="179"/>
        <end position="189"/>
    </location>
</feature>
<dbReference type="PANTHER" id="PTHR21520">
    <property type="entry name" value="GLUTAMATE-RICH PROTEIN 2"/>
    <property type="match status" value="1"/>
</dbReference>
<keyword evidence="3" id="KW-1185">Reference proteome</keyword>
<sequence>MLLPSSSTVLTPRSSSEDLSEYTDADESISAPTEFLAEFLSAVMMRDFTTALKYCKLILQYEPNNATAKEFYPLILEKLKSMSDENDTSSESSASEDNSDAISVSGEKHNNEDSDATTASYSSLEDEEVDSKGLGVNEAANLSQVKYTSETNGNSSCLLPQPLIRQHKGSQQQQEPAVSSFVISSSDSESPTEPISQQLANV</sequence>
<feature type="compositionally biased region" description="Low complexity" evidence="1">
    <location>
        <begin position="89"/>
        <end position="103"/>
    </location>
</feature>